<proteinExistence type="inferred from homology"/>
<reference evidence="3" key="1">
    <citation type="submission" date="2020-05" db="EMBL/GenBank/DDBJ databases">
        <authorList>
            <person name="Chiriac C."/>
            <person name="Salcher M."/>
            <person name="Ghai R."/>
            <person name="Kavagutti S V."/>
        </authorList>
    </citation>
    <scope>NUCLEOTIDE SEQUENCE</scope>
</reference>
<dbReference type="SUPFAM" id="SSF51735">
    <property type="entry name" value="NAD(P)-binding Rossmann-fold domains"/>
    <property type="match status" value="1"/>
</dbReference>
<accession>A0A6J6U356</accession>
<evidence type="ECO:0000259" key="2">
    <source>
        <dbReference type="Pfam" id="PF01370"/>
    </source>
</evidence>
<sequence>MEIGPKINAVDAPVLLSRLAEKRVLLIGGAGFLGTSIALKLSELGAAPLVVDQLNVNSLGAFDSEKYSPEKRSLYTAFIQDRLAALDAANIEILLKDARDFDSLQEAFQIHEPEVVIHLAAVSHSSRSNADPYLAFDHGLNTLENALELSRIQGDVQFIYLSSSMVYGNFPSPTVTEESPCNPLGIYGSTKFGGEKLVIAYSQISGMPYTIVRPSSVYGPGCVSRRVIQAFIENALSGHPLKVQGDGREFQDYTFIDDIGDFFTLAAANPVAYNEIFNATRGEGRMIIEAAELVQKHFAQVEIEHTPADPLIPKRGTLDISKAQELLGFAPTISIDAGIPRYVESYAKLSVTHPEVDLKSSAPFKHE</sequence>
<dbReference type="AlphaFoldDB" id="A0A6J6U356"/>
<dbReference type="PANTHER" id="PTHR43000">
    <property type="entry name" value="DTDP-D-GLUCOSE 4,6-DEHYDRATASE-RELATED"/>
    <property type="match status" value="1"/>
</dbReference>
<dbReference type="Pfam" id="PF01370">
    <property type="entry name" value="Epimerase"/>
    <property type="match status" value="1"/>
</dbReference>
<organism evidence="3">
    <name type="scientific">freshwater metagenome</name>
    <dbReference type="NCBI Taxonomy" id="449393"/>
    <lineage>
        <taxon>unclassified sequences</taxon>
        <taxon>metagenomes</taxon>
        <taxon>ecological metagenomes</taxon>
    </lineage>
</organism>
<comment type="similarity">
    <text evidence="1">Belongs to the NAD(P)-dependent epimerase/dehydratase family.</text>
</comment>
<dbReference type="InterPro" id="IPR001509">
    <property type="entry name" value="Epimerase_deHydtase"/>
</dbReference>
<dbReference type="InterPro" id="IPR036291">
    <property type="entry name" value="NAD(P)-bd_dom_sf"/>
</dbReference>
<evidence type="ECO:0000256" key="1">
    <source>
        <dbReference type="ARBA" id="ARBA00007637"/>
    </source>
</evidence>
<evidence type="ECO:0000313" key="3">
    <source>
        <dbReference type="EMBL" id="CAB4753755.1"/>
    </source>
</evidence>
<dbReference type="Gene3D" id="3.40.50.720">
    <property type="entry name" value="NAD(P)-binding Rossmann-like Domain"/>
    <property type="match status" value="1"/>
</dbReference>
<name>A0A6J6U356_9ZZZZ</name>
<feature type="domain" description="NAD-dependent epimerase/dehydratase" evidence="2">
    <location>
        <begin position="24"/>
        <end position="278"/>
    </location>
</feature>
<protein>
    <submittedName>
        <fullName evidence="3">Unannotated protein</fullName>
    </submittedName>
</protein>
<gene>
    <name evidence="3" type="ORF">UFOPK2809_01013</name>
</gene>
<dbReference type="EMBL" id="CAEZZA010000141">
    <property type="protein sequence ID" value="CAB4753755.1"/>
    <property type="molecule type" value="Genomic_DNA"/>
</dbReference>